<organism evidence="1 2">
    <name type="scientific">Dentiscutata erythropus</name>
    <dbReference type="NCBI Taxonomy" id="1348616"/>
    <lineage>
        <taxon>Eukaryota</taxon>
        <taxon>Fungi</taxon>
        <taxon>Fungi incertae sedis</taxon>
        <taxon>Mucoromycota</taxon>
        <taxon>Glomeromycotina</taxon>
        <taxon>Glomeromycetes</taxon>
        <taxon>Diversisporales</taxon>
        <taxon>Gigasporaceae</taxon>
        <taxon>Dentiscutata</taxon>
    </lineage>
</organism>
<evidence type="ECO:0000313" key="2">
    <source>
        <dbReference type="Proteomes" id="UP000789405"/>
    </source>
</evidence>
<evidence type="ECO:0000313" key="1">
    <source>
        <dbReference type="EMBL" id="CAG8680732.1"/>
    </source>
</evidence>
<keyword evidence="2" id="KW-1185">Reference proteome</keyword>
<name>A0A9N9HK42_9GLOM</name>
<sequence>MEGKIGLSGGMKDNKEILQTLAVLCLSMSRTFGPFLPGPSEIIKITNLKVDSDEDRSRIKRIKRGKKGININETLQEERMVVKWNDKLIDVKIENLPALNEEMIEKIKHAEEIARKIEYSDEVGTSDKGRNRGNNNAMITKKVNDRIVDLIGKQRPKMKNGMFSIISSNMNRWQCRNVRPIVPMNNVNWDCATLNSLKDINFIKRLYLDQLARCDCEHLESVVFGSHLEMRRLG</sequence>
<dbReference type="AlphaFoldDB" id="A0A9N9HK42"/>
<gene>
    <name evidence="1" type="ORF">DERYTH_LOCUS11789</name>
</gene>
<comment type="caution">
    <text evidence="1">The sequence shown here is derived from an EMBL/GenBank/DDBJ whole genome shotgun (WGS) entry which is preliminary data.</text>
</comment>
<dbReference type="Proteomes" id="UP000789405">
    <property type="component" value="Unassembled WGS sequence"/>
</dbReference>
<accession>A0A9N9HK42</accession>
<proteinExistence type="predicted"/>
<reference evidence="1" key="1">
    <citation type="submission" date="2021-06" db="EMBL/GenBank/DDBJ databases">
        <authorList>
            <person name="Kallberg Y."/>
            <person name="Tangrot J."/>
            <person name="Rosling A."/>
        </authorList>
    </citation>
    <scope>NUCLEOTIDE SEQUENCE</scope>
    <source>
        <strain evidence="1">MA453B</strain>
    </source>
</reference>
<dbReference type="OrthoDB" id="2492968at2759"/>
<protein>
    <submittedName>
        <fullName evidence="1">19186_t:CDS:1</fullName>
    </submittedName>
</protein>
<dbReference type="EMBL" id="CAJVPY010007453">
    <property type="protein sequence ID" value="CAG8680732.1"/>
    <property type="molecule type" value="Genomic_DNA"/>
</dbReference>